<reference evidence="9" key="1">
    <citation type="submission" date="2025-08" db="UniProtKB">
        <authorList>
            <consortium name="RefSeq"/>
        </authorList>
    </citation>
    <scope>IDENTIFICATION</scope>
    <source>
        <tissue evidence="9">Whole organism</tissue>
    </source>
</reference>
<keyword evidence="4 6" id="KW-0472">Membrane</keyword>
<dbReference type="GeneID" id="113206603"/>
<evidence type="ECO:0000256" key="4">
    <source>
        <dbReference type="ARBA" id="ARBA00023136"/>
    </source>
</evidence>
<feature type="transmembrane region" description="Helical" evidence="6">
    <location>
        <begin position="323"/>
        <end position="345"/>
    </location>
</feature>
<gene>
    <name evidence="9" type="primary">LOC113206603</name>
</gene>
<dbReference type="Proteomes" id="UP000504606">
    <property type="component" value="Unplaced"/>
</dbReference>
<feature type="transmembrane region" description="Helical" evidence="6">
    <location>
        <begin position="95"/>
        <end position="118"/>
    </location>
</feature>
<protein>
    <submittedName>
        <fullName evidence="9">Sodium-independent sulfate anion transporter</fullName>
    </submittedName>
</protein>
<evidence type="ECO:0000256" key="2">
    <source>
        <dbReference type="ARBA" id="ARBA00022692"/>
    </source>
</evidence>
<dbReference type="GO" id="GO:0016020">
    <property type="term" value="C:membrane"/>
    <property type="evidence" value="ECO:0007669"/>
    <property type="project" value="UniProtKB-SubCell"/>
</dbReference>
<keyword evidence="2 6" id="KW-0812">Transmembrane</keyword>
<proteinExistence type="predicted"/>
<evidence type="ECO:0000313" key="9">
    <source>
        <dbReference type="RefSeq" id="XP_026278543.1"/>
    </source>
</evidence>
<evidence type="ECO:0000259" key="7">
    <source>
        <dbReference type="PROSITE" id="PS50801"/>
    </source>
</evidence>
<feature type="domain" description="STAS" evidence="7">
    <location>
        <begin position="503"/>
        <end position="606"/>
    </location>
</feature>
<evidence type="ECO:0000256" key="6">
    <source>
        <dbReference type="SAM" id="Phobius"/>
    </source>
</evidence>
<dbReference type="InterPro" id="IPR036513">
    <property type="entry name" value="STAS_dom_sf"/>
</dbReference>
<feature type="transmembrane region" description="Helical" evidence="6">
    <location>
        <begin position="64"/>
        <end position="83"/>
    </location>
</feature>
<evidence type="ECO:0000256" key="1">
    <source>
        <dbReference type="ARBA" id="ARBA00004141"/>
    </source>
</evidence>
<evidence type="ECO:0000256" key="3">
    <source>
        <dbReference type="ARBA" id="ARBA00022989"/>
    </source>
</evidence>
<evidence type="ECO:0000256" key="5">
    <source>
        <dbReference type="SAM" id="MobiDB-lite"/>
    </source>
</evidence>
<dbReference type="KEGG" id="foc:113206603"/>
<dbReference type="RefSeq" id="XP_026278543.1">
    <property type="nucleotide sequence ID" value="XM_026422758.2"/>
</dbReference>
<dbReference type="Pfam" id="PF00916">
    <property type="entry name" value="Sulfate_transp"/>
    <property type="match status" value="1"/>
</dbReference>
<feature type="transmembrane region" description="Helical" evidence="6">
    <location>
        <begin position="395"/>
        <end position="415"/>
    </location>
</feature>
<feature type="transmembrane region" description="Helical" evidence="6">
    <location>
        <begin position="422"/>
        <end position="439"/>
    </location>
</feature>
<feature type="transmembrane region" description="Helical" evidence="6">
    <location>
        <begin position="256"/>
        <end position="278"/>
    </location>
</feature>
<keyword evidence="3 6" id="KW-1133">Transmembrane helix</keyword>
<feature type="region of interest" description="Disordered" evidence="5">
    <location>
        <begin position="628"/>
        <end position="648"/>
    </location>
</feature>
<organism evidence="8 9">
    <name type="scientific">Frankliniella occidentalis</name>
    <name type="common">Western flower thrips</name>
    <name type="synonym">Euthrips occidentalis</name>
    <dbReference type="NCBI Taxonomy" id="133901"/>
    <lineage>
        <taxon>Eukaryota</taxon>
        <taxon>Metazoa</taxon>
        <taxon>Ecdysozoa</taxon>
        <taxon>Arthropoda</taxon>
        <taxon>Hexapoda</taxon>
        <taxon>Insecta</taxon>
        <taxon>Pterygota</taxon>
        <taxon>Neoptera</taxon>
        <taxon>Paraneoptera</taxon>
        <taxon>Thysanoptera</taxon>
        <taxon>Terebrantia</taxon>
        <taxon>Thripoidea</taxon>
        <taxon>Thripidae</taxon>
        <taxon>Frankliniella</taxon>
    </lineage>
</organism>
<comment type="subcellular location">
    <subcellularLocation>
        <location evidence="1">Membrane</location>
        <topology evidence="1">Multi-pass membrane protein</topology>
    </subcellularLocation>
</comment>
<evidence type="ECO:0000313" key="8">
    <source>
        <dbReference type="Proteomes" id="UP000504606"/>
    </source>
</evidence>
<dbReference type="AlphaFoldDB" id="A0A6J1SCX5"/>
<feature type="transmembrane region" description="Helical" evidence="6">
    <location>
        <begin position="139"/>
        <end position="161"/>
    </location>
</feature>
<keyword evidence="8" id="KW-1185">Reference proteome</keyword>
<name>A0A6J1SCX5_FRAOC</name>
<dbReference type="PANTHER" id="PTHR11814">
    <property type="entry name" value="SULFATE TRANSPORTER"/>
    <property type="match status" value="1"/>
</dbReference>
<dbReference type="Gene3D" id="3.30.750.24">
    <property type="entry name" value="STAS domain"/>
    <property type="match status" value="1"/>
</dbReference>
<dbReference type="InterPro" id="IPR011547">
    <property type="entry name" value="SLC26A/SulP_dom"/>
</dbReference>
<accession>A0A6J1SCX5</accession>
<feature type="transmembrane region" description="Helical" evidence="6">
    <location>
        <begin position="216"/>
        <end position="235"/>
    </location>
</feature>
<dbReference type="InterPro" id="IPR001902">
    <property type="entry name" value="SLC26A/SulP_fam"/>
</dbReference>
<feature type="region of interest" description="Disordered" evidence="5">
    <location>
        <begin position="1"/>
        <end position="32"/>
    </location>
</feature>
<dbReference type="CDD" id="cd07042">
    <property type="entry name" value="STAS_SulP_like_sulfate_transporter"/>
    <property type="match status" value="1"/>
</dbReference>
<sequence>MSQRPSHGAACSKSTRNSSPEPEEITTGATMPVKQKNWKRSAKRFLNRRVRITEWLPEYNQEKFVCDLIAGVTVGLTVMPQALAYATLAGLEPQYGLYSAFVGCFVYAIFGSCKDITIGPTALMALMTYQQTFGRNVDFAILLCFLSGCVQLLMGVFHLGVLVDFISIPVTVGFTSATSVIIGTSQLKGLMGLKFDSSGFADNVRKVFSHAGETRIWDLVLGLSCIIILLSFRKIKDIKIGGSKPTKKQQILMKTLWLISTSRNALIVLACSLIAYLMHEPDVESPFVLTGKLQSGLPPFQLPPFQTSFSNQTFDFTSMCSELGSSIVLVPVIAVLGNVAIAKAFASGDSIDATQELLTLGLCNIAGSFVSSMPVTGSFSRSAVNHASGVRTPMGGVYTGALILLALSLLTPYFYYIPKASLAAVIICAVIFMIEYEVVQPMWRSSRKDLVAMTATFVLCLAIGVEYGILVGVAINIVFLLYPSARPSVHVEQSTTSSGISYLMVTLGNSLYFPAVDFIRASVGRAGVKQGASQLPVVVDCRFILGADYTAAKGIASLIDDYHKRKQRLLFYKPRAAVLSVLHGVGLEDFTHVSSQEQLDSALKDLNSPAGIKFNDVELHDVTALRHKEKEAEENSVPLLPEPNLHLA</sequence>
<dbReference type="OrthoDB" id="288203at2759"/>
<dbReference type="InterPro" id="IPR002645">
    <property type="entry name" value="STAS_dom"/>
</dbReference>
<feature type="transmembrane region" description="Helical" evidence="6">
    <location>
        <begin position="451"/>
        <end position="482"/>
    </location>
</feature>
<dbReference type="PROSITE" id="PS50801">
    <property type="entry name" value="STAS"/>
    <property type="match status" value="1"/>
</dbReference>
<dbReference type="GO" id="GO:0055085">
    <property type="term" value="P:transmembrane transport"/>
    <property type="evidence" value="ECO:0007669"/>
    <property type="project" value="InterPro"/>
</dbReference>
<feature type="transmembrane region" description="Helical" evidence="6">
    <location>
        <begin position="357"/>
        <end position="375"/>
    </location>
</feature>